<dbReference type="PANTHER" id="PTHR39608">
    <property type="entry name" value="INTEGRAL MEMBRANE PROTEIN (AFU_ORTHOLOGUE AFUA_5G08640)"/>
    <property type="match status" value="1"/>
</dbReference>
<evidence type="ECO:0000313" key="4">
    <source>
        <dbReference type="Proteomes" id="UP000326924"/>
    </source>
</evidence>
<dbReference type="Proteomes" id="UP000326924">
    <property type="component" value="Unassembled WGS sequence"/>
</dbReference>
<dbReference type="InParanoid" id="A0A5J5ECQ8"/>
<dbReference type="EMBL" id="VXIS01000570">
    <property type="protein sequence ID" value="KAA8892847.1"/>
    <property type="molecule type" value="Genomic_DNA"/>
</dbReference>
<feature type="transmembrane region" description="Helical" evidence="2">
    <location>
        <begin position="136"/>
        <end position="157"/>
    </location>
</feature>
<gene>
    <name evidence="3" type="ORF">FN846DRAFT_613297</name>
</gene>
<keyword evidence="4" id="KW-1185">Reference proteome</keyword>
<evidence type="ECO:0000256" key="1">
    <source>
        <dbReference type="SAM" id="MobiDB-lite"/>
    </source>
</evidence>
<keyword evidence="2" id="KW-1133">Transmembrane helix</keyword>
<feature type="transmembrane region" description="Helical" evidence="2">
    <location>
        <begin position="86"/>
        <end position="105"/>
    </location>
</feature>
<evidence type="ECO:0000256" key="2">
    <source>
        <dbReference type="SAM" id="Phobius"/>
    </source>
</evidence>
<evidence type="ECO:0000313" key="3">
    <source>
        <dbReference type="EMBL" id="KAA8892847.1"/>
    </source>
</evidence>
<dbReference type="PANTHER" id="PTHR39608:SF1">
    <property type="entry name" value="INTEGRAL MEMBRANE PROTEIN (AFU_ORTHOLOGUE AFUA_5G08640)"/>
    <property type="match status" value="1"/>
</dbReference>
<keyword evidence="2" id="KW-0472">Membrane</keyword>
<feature type="transmembrane region" description="Helical" evidence="2">
    <location>
        <begin position="20"/>
        <end position="45"/>
    </location>
</feature>
<proteinExistence type="predicted"/>
<comment type="caution">
    <text evidence="3">The sequence shown here is derived from an EMBL/GenBank/DDBJ whole genome shotgun (WGS) entry which is preliminary data.</text>
</comment>
<reference evidence="3 4" key="1">
    <citation type="submission" date="2019-09" db="EMBL/GenBank/DDBJ databases">
        <title>Draft genome of the ectomycorrhizal ascomycete Sphaerosporella brunnea.</title>
        <authorList>
            <consortium name="DOE Joint Genome Institute"/>
            <person name="Benucci G.M."/>
            <person name="Marozzi G."/>
            <person name="Antonielli L."/>
            <person name="Sanchez S."/>
            <person name="Marco P."/>
            <person name="Wang X."/>
            <person name="Falini L.B."/>
            <person name="Barry K."/>
            <person name="Haridas S."/>
            <person name="Lipzen A."/>
            <person name="Labutti K."/>
            <person name="Grigoriev I.V."/>
            <person name="Murat C."/>
            <person name="Martin F."/>
            <person name="Albertini E."/>
            <person name="Donnini D."/>
            <person name="Bonito G."/>
        </authorList>
    </citation>
    <scope>NUCLEOTIDE SEQUENCE [LARGE SCALE GENOMIC DNA]</scope>
    <source>
        <strain evidence="3 4">Sb_GMNB300</strain>
    </source>
</reference>
<organism evidence="3 4">
    <name type="scientific">Sphaerosporella brunnea</name>
    <dbReference type="NCBI Taxonomy" id="1250544"/>
    <lineage>
        <taxon>Eukaryota</taxon>
        <taxon>Fungi</taxon>
        <taxon>Dikarya</taxon>
        <taxon>Ascomycota</taxon>
        <taxon>Pezizomycotina</taxon>
        <taxon>Pezizomycetes</taxon>
        <taxon>Pezizales</taxon>
        <taxon>Pyronemataceae</taxon>
        <taxon>Sphaerosporella</taxon>
    </lineage>
</organism>
<dbReference type="AlphaFoldDB" id="A0A5J5ECQ8"/>
<name>A0A5J5ECQ8_9PEZI</name>
<protein>
    <recommendedName>
        <fullName evidence="5">MARVEL domain-containing protein</fullName>
    </recommendedName>
</protein>
<accession>A0A5J5ECQ8</accession>
<evidence type="ECO:0008006" key="5">
    <source>
        <dbReference type="Google" id="ProtNLM"/>
    </source>
</evidence>
<feature type="transmembrane region" description="Helical" evidence="2">
    <location>
        <begin position="57"/>
        <end position="79"/>
    </location>
</feature>
<sequence>MALFNRRAASASTLPKLPFFLLRVIQLVCSAIIFGILGYFIWNLWKDGYRTPYEFSLLVFAASATVLNLLITSILLCCCGLSPFPVLVFDTFLLLLWTISFGLLLRAMGDTTTATCSTDDWGNADGVAVCHMFKCLVAFSLIVLVATLGIVVTAAVARKRQPKIKYTPTLNPANVNTAYSAATQPQMHMNPPQPPPPYQANKVQQPPVAGHGANVSYYG</sequence>
<feature type="region of interest" description="Disordered" evidence="1">
    <location>
        <begin position="185"/>
        <end position="206"/>
    </location>
</feature>
<dbReference type="OrthoDB" id="5344006at2759"/>
<keyword evidence="2" id="KW-0812">Transmembrane</keyword>